<dbReference type="PANTHER" id="PTHR11748:SF111">
    <property type="entry name" value="D-LACTATE DEHYDROGENASE, MITOCHONDRIAL-RELATED"/>
    <property type="match status" value="1"/>
</dbReference>
<evidence type="ECO:0000256" key="3">
    <source>
        <dbReference type="ARBA" id="ARBA00008000"/>
    </source>
</evidence>
<dbReference type="GO" id="GO:0004458">
    <property type="term" value="F:D-lactate dehydrogenase (cytochrome) activity"/>
    <property type="evidence" value="ECO:0007669"/>
    <property type="project" value="UniProtKB-EC"/>
</dbReference>
<evidence type="ECO:0000259" key="18">
    <source>
        <dbReference type="PROSITE" id="PS50011"/>
    </source>
</evidence>
<dbReference type="Gene3D" id="3.30.200.20">
    <property type="entry name" value="Phosphorylase Kinase, domain 1"/>
    <property type="match status" value="1"/>
</dbReference>
<dbReference type="GO" id="GO:1903457">
    <property type="term" value="P:lactate catabolic process"/>
    <property type="evidence" value="ECO:0007669"/>
    <property type="project" value="TreeGrafter"/>
</dbReference>
<evidence type="ECO:0000256" key="5">
    <source>
        <dbReference type="ARBA" id="ARBA00022679"/>
    </source>
</evidence>
<comment type="subcellular location">
    <subcellularLocation>
        <location evidence="2">Mitochondrion</location>
    </subcellularLocation>
</comment>
<dbReference type="GO" id="GO:0008720">
    <property type="term" value="F:D-lactate dehydrogenase (NAD+) activity"/>
    <property type="evidence" value="ECO:0007669"/>
    <property type="project" value="TreeGrafter"/>
</dbReference>
<accession>A0A9P6W4R5</accession>
<keyword evidence="4" id="KW-0285">Flavoprotein</keyword>
<dbReference type="FunFam" id="3.30.70.2740:FF:000001">
    <property type="entry name" value="D-lactate dehydrogenase mitochondrial"/>
    <property type="match status" value="1"/>
</dbReference>
<feature type="region of interest" description="Disordered" evidence="17">
    <location>
        <begin position="779"/>
        <end position="840"/>
    </location>
</feature>
<evidence type="ECO:0000256" key="7">
    <source>
        <dbReference type="ARBA" id="ARBA00022777"/>
    </source>
</evidence>
<dbReference type="Proteomes" id="UP000777482">
    <property type="component" value="Unassembled WGS sequence"/>
</dbReference>
<evidence type="ECO:0000313" key="21">
    <source>
        <dbReference type="Proteomes" id="UP000777482"/>
    </source>
</evidence>
<evidence type="ECO:0000259" key="19">
    <source>
        <dbReference type="PROSITE" id="PS51387"/>
    </source>
</evidence>
<dbReference type="InterPro" id="IPR022708">
    <property type="entry name" value="Atg1-like_tMIT"/>
</dbReference>
<dbReference type="InterPro" id="IPR006094">
    <property type="entry name" value="Oxid_FAD_bind_N"/>
</dbReference>
<evidence type="ECO:0000256" key="1">
    <source>
        <dbReference type="ARBA" id="ARBA00001974"/>
    </source>
</evidence>
<dbReference type="GO" id="GO:0005524">
    <property type="term" value="F:ATP binding"/>
    <property type="evidence" value="ECO:0007669"/>
    <property type="project" value="UniProtKB-UniRule"/>
</dbReference>
<feature type="region of interest" description="Disordered" evidence="17">
    <location>
        <begin position="1246"/>
        <end position="1375"/>
    </location>
</feature>
<dbReference type="SUPFAM" id="SSF55103">
    <property type="entry name" value="FAD-linked oxidases, C-terminal domain"/>
    <property type="match status" value="1"/>
</dbReference>
<dbReference type="InterPro" id="IPR016164">
    <property type="entry name" value="FAD-linked_Oxase-like_C"/>
</dbReference>
<dbReference type="InterPro" id="IPR016169">
    <property type="entry name" value="FAD-bd_PCMH_sub2"/>
</dbReference>
<feature type="domain" description="FAD-binding PCMH-type" evidence="19">
    <location>
        <begin position="195"/>
        <end position="403"/>
    </location>
</feature>
<feature type="region of interest" description="Disordered" evidence="17">
    <location>
        <begin position="694"/>
        <end position="767"/>
    </location>
</feature>
<feature type="compositionally biased region" description="Low complexity" evidence="17">
    <location>
        <begin position="1435"/>
        <end position="1459"/>
    </location>
</feature>
<dbReference type="PROSITE" id="PS50011">
    <property type="entry name" value="PROTEIN_KINASE_DOM"/>
    <property type="match status" value="1"/>
</dbReference>
<keyword evidence="5" id="KW-0808">Transferase</keyword>
<keyword evidence="11" id="KW-0560">Oxidoreductase</keyword>
<sequence>MAPIAQGTACRRRAEGVPKLSNFVGRAEMIESCWSALLPLDSARAPARYGSTMLNRTAAPLRAAVQSRAAVAHPRRSFAAAPQPHPLSRRATPSGPSSAQRPPPQQQQREQKWSNLTLILLATLTGSVTYALGRVEGSNKTATKSQDKLEYAVPTQEKFDKALQEIKAWFPADEMDQSRETLVAHGYNEWAAHGPTGLPGAVLYPRSTDDVVKIVKTASKYGIPLIPYCAGTSLEGHTTALGYPNNPSEKAAQEKLARDGHVEVDDLVPGLALVLDFAENMNNIVQINQQDLDAVVQPGVSYDALNAELKERGIPLFFPVDPAPGAQIGGMIGTGASGTNAVRYGTMRDNVLNLTVVLPNGEVIKTRQRAKKSSVGPDLGRLFIGAEGTLGIVTEATLKLAPLLPSTVAVSSFPTIAAAAAAARDLVQNGVSLACIELLDEVMVAATNAQTKNGKGRQWPVKPRADGRSYSLFLKFSGTPEQMKLDVATDTGMVSPNQIETITQANQGTGFTFARNDREAEDIWHSRKIALWSALDYLPGAKCWVTDVCVPLSRFPELIAETKAEIDKEGVLGPIVSHAGDGNFHALLLFRTDEELAKVERLVHNMVERAQRMDGTATGEHGVGIGKKPYVEDELGSGTVELLRRLKETIDPQNIMNPGKLIPERKAGKLSHDFDLLPFVSNVVGALTRSPVPVTLDRLSPRPPLAATPGSCDPPCIRLGRTPFGRRQLATSRSCHRRRRDHLAPVSLASPNATSPENRQSGTRRAQTNTLSRAYMPVQQSAAAHAHAPAAPAPGHGDYPTSAHPDSSSNARHAQRTTAQRNATRRQDAPPEDEERIGPYLIKEEIGRGSFATVFRGVRYDTHAPVAIKAVVRSKLTAKLLENLESEISILKRIVHHNIVELKDCLKTDSHIYLVMDFCSAGDLSIYIRKRGDLPSLTASNQGLPAEQGIVASGTEKVLYPHPKEGGLNETIVRCFLGQLVDGLRFMRNANVIHRDIKPQVSRPFSSQQTSKEKLTRFHGLQNLLLQPATASELAAGHPPGIPVLKVADFGFARWLPSQSMAETLCGSPLYMAPEILRYEKYDAKADLWSVGAVLFEMSVGKPPFRAQNHVDLLRKIERGEDRIKFPDEKRQEPGDTKVPTKVADDVKALIRRLLKRHPAERMSFEDFFREAEIVSRSGSAARLVKSSSSSSSSLPTRSAREDAARSASPAIETSATGASHVRRPSPTAYQPAFVAVPPVPIPRASPPVIPGNRASPSSNVAATPPPPASLPSPQAQVPPLVSRFAPPDDPPPFARRTSANPSAPSPPLGYTGAGPTRRASSYTSRYGALPPQDASREVPPNARDSPVPRAASAGQAPANTTGAVDAPPPSAVDRFATSARGADSLMNSNDSVLGTDYVVVEKRTVEINALADELAQLSPRQEGIVARRPSRGFLSRPLSSLGNPSSGPADSSPSAGSAPPSPYPPVASDGSTPPFAIPPRPQPSHHPYSMSSSPRPLSYLSSSPRSVSYPVDRFPGSPLALVGSPSTALAKAISNLSSLKIFGSPSDGILVRRTSARKPIPRSMTAPVAVDPEEERVLAGLEDTAQKALVLFEFADSKLLQLLPPTPAASTSTTSLGTPSYFSHLAAREQAQAQSAAASNPFSAVPTSPSMRRNSSSSSGPDRPMVLASSAKADVLAAEATVLYLKALAFLQRGIERARKHWSNRPSEQHAASADFNDGKFCYPRSRLWTCRFNECYDKADFAKTRCQDELPEATACAEKLVYDRALELSRAAAVNELRGENPTDCETAYETALWLLYALLDDTMHAGSSASAAESEEDRATVSRFVHSITGRLTALRKKIAPTSGATTAGATTAVAGSPSSLPTSTSPTSPPLASAT</sequence>
<dbReference type="InterPro" id="IPR016171">
    <property type="entry name" value="Vanillyl_alc_oxidase_C-sub2"/>
</dbReference>
<feature type="compositionally biased region" description="Low complexity" evidence="17">
    <location>
        <begin position="1272"/>
        <end position="1286"/>
    </location>
</feature>
<dbReference type="EMBL" id="PUHQ01000017">
    <property type="protein sequence ID" value="KAG0663914.1"/>
    <property type="molecule type" value="Genomic_DNA"/>
</dbReference>
<keyword evidence="12" id="KW-0496">Mitochondrion</keyword>
<evidence type="ECO:0000256" key="8">
    <source>
        <dbReference type="ARBA" id="ARBA00022827"/>
    </source>
</evidence>
<dbReference type="SUPFAM" id="SSF56176">
    <property type="entry name" value="FAD-binding/transporter-associated domain-like"/>
    <property type="match status" value="1"/>
</dbReference>
<feature type="compositionally biased region" description="Low complexity" evidence="17">
    <location>
        <begin position="782"/>
        <end position="797"/>
    </location>
</feature>
<feature type="region of interest" description="Disordered" evidence="17">
    <location>
        <begin position="1842"/>
        <end position="1879"/>
    </location>
</feature>
<gene>
    <name evidence="20" type="primary">ATG1</name>
    <name evidence="20" type="ORF">C6P46_002140</name>
</gene>
<organism evidence="20 21">
    <name type="scientific">Rhodotorula mucilaginosa</name>
    <name type="common">Yeast</name>
    <name type="synonym">Rhodotorula rubra</name>
    <dbReference type="NCBI Taxonomy" id="5537"/>
    <lineage>
        <taxon>Eukaryota</taxon>
        <taxon>Fungi</taxon>
        <taxon>Dikarya</taxon>
        <taxon>Basidiomycota</taxon>
        <taxon>Pucciniomycotina</taxon>
        <taxon>Microbotryomycetes</taxon>
        <taxon>Sporidiobolales</taxon>
        <taxon>Sporidiobolaceae</taxon>
        <taxon>Rhodotorula</taxon>
    </lineage>
</organism>
<feature type="region of interest" description="Disordered" evidence="17">
    <location>
        <begin position="1429"/>
        <end position="1503"/>
    </location>
</feature>
<feature type="region of interest" description="Disordered" evidence="17">
    <location>
        <begin position="72"/>
        <end position="111"/>
    </location>
</feature>
<dbReference type="Gene3D" id="1.10.510.10">
    <property type="entry name" value="Transferase(Phosphotransferase) domain 1"/>
    <property type="match status" value="1"/>
</dbReference>
<keyword evidence="10" id="KW-0809">Transit peptide</keyword>
<evidence type="ECO:0000256" key="4">
    <source>
        <dbReference type="ARBA" id="ARBA00022630"/>
    </source>
</evidence>
<comment type="cofactor">
    <cofactor evidence="1">
        <name>FAD</name>
        <dbReference type="ChEBI" id="CHEBI:57692"/>
    </cofactor>
</comment>
<keyword evidence="7 20" id="KW-0418">Kinase</keyword>
<dbReference type="EC" id="1.1.2.4" evidence="14"/>
<dbReference type="Gene3D" id="3.30.70.2740">
    <property type="match status" value="1"/>
</dbReference>
<feature type="region of interest" description="Disordered" evidence="17">
    <location>
        <begin position="1637"/>
        <end position="1665"/>
    </location>
</feature>
<feature type="domain" description="Protein kinase" evidence="18">
    <location>
        <begin position="840"/>
        <end position="1174"/>
    </location>
</feature>
<dbReference type="PROSITE" id="PS00107">
    <property type="entry name" value="PROTEIN_KINASE_ATP"/>
    <property type="match status" value="1"/>
</dbReference>
<evidence type="ECO:0000256" key="9">
    <source>
        <dbReference type="ARBA" id="ARBA00022840"/>
    </source>
</evidence>
<dbReference type="GO" id="GO:0005739">
    <property type="term" value="C:mitochondrion"/>
    <property type="evidence" value="ECO:0007669"/>
    <property type="project" value="UniProtKB-SubCell"/>
</dbReference>
<evidence type="ECO:0000256" key="11">
    <source>
        <dbReference type="ARBA" id="ARBA00023002"/>
    </source>
</evidence>
<feature type="region of interest" description="Disordered" evidence="17">
    <location>
        <begin position="1180"/>
        <end position="1226"/>
    </location>
</feature>
<name>A0A9P6W4R5_RHOMI</name>
<protein>
    <recommendedName>
        <fullName evidence="14">D-lactate dehydrogenase (cytochrome)</fullName>
        <ecNumber evidence="14">1.1.2.4</ecNumber>
    </recommendedName>
    <alternativeName>
        <fullName evidence="13">Autophagy-related protein 1</fullName>
    </alternativeName>
</protein>
<dbReference type="InterPro" id="IPR048941">
    <property type="entry name" value="ATG1-like_MIT2"/>
</dbReference>
<dbReference type="Pfam" id="PF02913">
    <property type="entry name" value="FAD-oxidase_C"/>
    <property type="match status" value="1"/>
</dbReference>
<dbReference type="FunFam" id="1.10.45.10:FF:000001">
    <property type="entry name" value="D-lactate dehydrogenase mitochondrial"/>
    <property type="match status" value="1"/>
</dbReference>
<keyword evidence="21" id="KW-1185">Reference proteome</keyword>
<feature type="compositionally biased region" description="Polar residues" evidence="17">
    <location>
        <begin position="749"/>
        <end position="767"/>
    </location>
</feature>
<dbReference type="InterPro" id="IPR000719">
    <property type="entry name" value="Prot_kinase_dom"/>
</dbReference>
<dbReference type="Gene3D" id="3.30.465.10">
    <property type="match status" value="1"/>
</dbReference>
<dbReference type="InterPro" id="IPR036318">
    <property type="entry name" value="FAD-bd_PCMH-like_sf"/>
</dbReference>
<evidence type="ECO:0000256" key="2">
    <source>
        <dbReference type="ARBA" id="ARBA00004173"/>
    </source>
</evidence>
<dbReference type="Pfam" id="PF12063">
    <property type="entry name" value="ATG1-like_MIT1"/>
    <property type="match status" value="1"/>
</dbReference>
<dbReference type="InterPro" id="IPR017441">
    <property type="entry name" value="Protein_kinase_ATP_BS"/>
</dbReference>
<dbReference type="GO" id="GO:0004674">
    <property type="term" value="F:protein serine/threonine kinase activity"/>
    <property type="evidence" value="ECO:0007669"/>
    <property type="project" value="InterPro"/>
</dbReference>
<dbReference type="OrthoDB" id="7786253at2759"/>
<dbReference type="PANTHER" id="PTHR11748">
    <property type="entry name" value="D-LACTATE DEHYDROGENASE"/>
    <property type="match status" value="1"/>
</dbReference>
<dbReference type="InterPro" id="IPR011009">
    <property type="entry name" value="Kinase-like_dom_sf"/>
</dbReference>
<feature type="binding site" evidence="16">
    <location>
        <position position="869"/>
    </location>
    <ligand>
        <name>ATP</name>
        <dbReference type="ChEBI" id="CHEBI:30616"/>
    </ligand>
</feature>
<feature type="compositionally biased region" description="Low complexity" evidence="17">
    <location>
        <begin position="1486"/>
        <end position="1503"/>
    </location>
</feature>
<dbReference type="Gene3D" id="1.10.45.10">
    <property type="entry name" value="Vanillyl-alcohol Oxidase, Chain A, domain 4"/>
    <property type="match status" value="1"/>
</dbReference>
<comment type="similarity">
    <text evidence="3">Belongs to the FAD-binding oxidoreductase/transferase type 4 family.</text>
</comment>
<proteinExistence type="inferred from homology"/>
<keyword evidence="6 16" id="KW-0547">Nucleotide-binding</keyword>
<dbReference type="SUPFAM" id="SSF56112">
    <property type="entry name" value="Protein kinase-like (PK-like)"/>
    <property type="match status" value="1"/>
</dbReference>
<dbReference type="Pfam" id="PF01565">
    <property type="entry name" value="FAD_binding_4"/>
    <property type="match status" value="1"/>
</dbReference>
<evidence type="ECO:0000256" key="13">
    <source>
        <dbReference type="ARBA" id="ARBA00030237"/>
    </source>
</evidence>
<comment type="catalytic activity">
    <reaction evidence="15">
        <text>(R)-lactate + 2 Fe(III)-[cytochrome c] = 2 Fe(II)-[cytochrome c] + pyruvate + 2 H(+)</text>
        <dbReference type="Rhea" id="RHEA:13521"/>
        <dbReference type="Rhea" id="RHEA-COMP:10350"/>
        <dbReference type="Rhea" id="RHEA-COMP:14399"/>
        <dbReference type="ChEBI" id="CHEBI:15361"/>
        <dbReference type="ChEBI" id="CHEBI:15378"/>
        <dbReference type="ChEBI" id="CHEBI:16004"/>
        <dbReference type="ChEBI" id="CHEBI:29033"/>
        <dbReference type="ChEBI" id="CHEBI:29034"/>
        <dbReference type="EC" id="1.1.2.4"/>
    </reaction>
</comment>
<evidence type="ECO:0000313" key="20">
    <source>
        <dbReference type="EMBL" id="KAG0663914.1"/>
    </source>
</evidence>
<evidence type="ECO:0000256" key="14">
    <source>
        <dbReference type="ARBA" id="ARBA00038897"/>
    </source>
</evidence>
<reference evidence="20 21" key="1">
    <citation type="submission" date="2020-11" db="EMBL/GenBank/DDBJ databases">
        <title>Kefir isolates.</title>
        <authorList>
            <person name="Marcisauskas S."/>
            <person name="Kim Y."/>
            <person name="Blasche S."/>
        </authorList>
    </citation>
    <scope>NUCLEOTIDE SEQUENCE [LARGE SCALE GENOMIC DNA]</scope>
    <source>
        <strain evidence="20 21">KR</strain>
    </source>
</reference>
<dbReference type="InterPro" id="IPR004113">
    <property type="entry name" value="FAD-bd_oxidored_4_C"/>
</dbReference>
<keyword evidence="9 16" id="KW-0067">ATP-binding</keyword>
<evidence type="ECO:0000256" key="16">
    <source>
        <dbReference type="PROSITE-ProRule" id="PRU10141"/>
    </source>
</evidence>
<keyword evidence="8" id="KW-0274">FAD</keyword>
<dbReference type="Pfam" id="PF21127">
    <property type="entry name" value="ATG1-like_MIT2"/>
    <property type="match status" value="1"/>
</dbReference>
<dbReference type="FunFam" id="3.30.465.10:FF:000016">
    <property type="entry name" value="probable D-lactate dehydrogenase, mitochondrial"/>
    <property type="match status" value="1"/>
</dbReference>
<evidence type="ECO:0000256" key="17">
    <source>
        <dbReference type="SAM" id="MobiDB-lite"/>
    </source>
</evidence>
<evidence type="ECO:0000256" key="12">
    <source>
        <dbReference type="ARBA" id="ARBA00023128"/>
    </source>
</evidence>
<dbReference type="Pfam" id="PF00069">
    <property type="entry name" value="Pkinase"/>
    <property type="match status" value="2"/>
</dbReference>
<evidence type="ECO:0000256" key="6">
    <source>
        <dbReference type="ARBA" id="ARBA00022741"/>
    </source>
</evidence>
<dbReference type="GO" id="GO:0071949">
    <property type="term" value="F:FAD binding"/>
    <property type="evidence" value="ECO:0007669"/>
    <property type="project" value="InterPro"/>
</dbReference>
<feature type="compositionally biased region" description="Low complexity" evidence="17">
    <location>
        <begin position="1843"/>
        <end position="1879"/>
    </location>
</feature>
<comment type="caution">
    <text evidence="20">The sequence shown here is derived from an EMBL/GenBank/DDBJ whole genome shotgun (WGS) entry which is preliminary data.</text>
</comment>
<feature type="compositionally biased region" description="Pro residues" evidence="17">
    <location>
        <begin position="1476"/>
        <end position="1485"/>
    </location>
</feature>
<evidence type="ECO:0000256" key="15">
    <source>
        <dbReference type="ARBA" id="ARBA00051436"/>
    </source>
</evidence>
<evidence type="ECO:0000256" key="10">
    <source>
        <dbReference type="ARBA" id="ARBA00022946"/>
    </source>
</evidence>
<dbReference type="PROSITE" id="PS51387">
    <property type="entry name" value="FAD_PCMH"/>
    <property type="match status" value="1"/>
</dbReference>
<dbReference type="InterPro" id="IPR016166">
    <property type="entry name" value="FAD-bd_PCMH"/>
</dbReference>